<dbReference type="SUPFAM" id="SSF103473">
    <property type="entry name" value="MFS general substrate transporter"/>
    <property type="match status" value="1"/>
</dbReference>
<comment type="caution">
    <text evidence="2">The sequence shown here is derived from an EMBL/GenBank/DDBJ whole genome shotgun (WGS) entry which is preliminary data.</text>
</comment>
<evidence type="ECO:0000256" key="1">
    <source>
        <dbReference type="SAM" id="Phobius"/>
    </source>
</evidence>
<feature type="transmembrane region" description="Helical" evidence="1">
    <location>
        <begin position="127"/>
        <end position="145"/>
    </location>
</feature>
<feature type="transmembrane region" description="Helical" evidence="1">
    <location>
        <begin position="219"/>
        <end position="239"/>
    </location>
</feature>
<feature type="transmembrane region" description="Helical" evidence="1">
    <location>
        <begin position="346"/>
        <end position="365"/>
    </location>
</feature>
<evidence type="ECO:0000313" key="3">
    <source>
        <dbReference type="Proteomes" id="UP001189429"/>
    </source>
</evidence>
<feature type="transmembrane region" description="Helical" evidence="1">
    <location>
        <begin position="94"/>
        <end position="115"/>
    </location>
</feature>
<organism evidence="2 3">
    <name type="scientific">Prorocentrum cordatum</name>
    <dbReference type="NCBI Taxonomy" id="2364126"/>
    <lineage>
        <taxon>Eukaryota</taxon>
        <taxon>Sar</taxon>
        <taxon>Alveolata</taxon>
        <taxon>Dinophyceae</taxon>
        <taxon>Prorocentrales</taxon>
        <taxon>Prorocentraceae</taxon>
        <taxon>Prorocentrum</taxon>
    </lineage>
</organism>
<keyword evidence="3" id="KW-1185">Reference proteome</keyword>
<keyword evidence="1" id="KW-0812">Transmembrane</keyword>
<name>A0ABN9TBB5_9DINO</name>
<protein>
    <recommendedName>
        <fullName evidence="4">Solute carrier family 40 protein</fullName>
    </recommendedName>
</protein>
<dbReference type="EMBL" id="CAUYUJ010014538">
    <property type="protein sequence ID" value="CAK0842932.1"/>
    <property type="molecule type" value="Genomic_DNA"/>
</dbReference>
<dbReference type="InterPro" id="IPR036259">
    <property type="entry name" value="MFS_trans_sf"/>
</dbReference>
<keyword evidence="1" id="KW-0472">Membrane</keyword>
<dbReference type="InterPro" id="IPR011701">
    <property type="entry name" value="MFS"/>
</dbReference>
<gene>
    <name evidence="2" type="ORF">PCOR1329_LOCUS37450</name>
</gene>
<feature type="transmembrane region" description="Helical" evidence="1">
    <location>
        <begin position="33"/>
        <end position="55"/>
    </location>
</feature>
<feature type="transmembrane region" description="Helical" evidence="1">
    <location>
        <begin position="157"/>
        <end position="178"/>
    </location>
</feature>
<feature type="transmembrane region" description="Helical" evidence="1">
    <location>
        <begin position="62"/>
        <end position="82"/>
    </location>
</feature>
<feature type="transmembrane region" description="Helical" evidence="1">
    <location>
        <begin position="316"/>
        <end position="334"/>
    </location>
</feature>
<reference evidence="2" key="1">
    <citation type="submission" date="2023-10" db="EMBL/GenBank/DDBJ databases">
        <authorList>
            <person name="Chen Y."/>
            <person name="Shah S."/>
            <person name="Dougan E. K."/>
            <person name="Thang M."/>
            <person name="Chan C."/>
        </authorList>
    </citation>
    <scope>NUCLEOTIDE SEQUENCE [LARGE SCALE GENOMIC DNA]</scope>
</reference>
<sequence length="410" mass="41637">MVAAQYGFMQIFGTYSEDLAAATGLSPGAVGGFYVVANWGACLMAFVPGLVFDLCGAAWTSAAGGGLAAGGALAAAAGLGVAGRTLGGAWAARAGYLALGLGSSFLNTVSVLGAVRLVPERHAGKASAFVLCCLALGMSAHSMVYTRWFPGDPVGFLVYQGAYSLAAGLLGLALFAALGKPPVEKAAQGGGDGAAAVCARPRSVLDRVRDCCRNAQMPWLAAIFLVPLSYSFALLGMWSTCAARVGMEAGLRARLAVGLGACSALGRILLGGLSDVAPAGRERLGRELCLATGLLAFQLGFACLEWDQGAMLEPALLLQAFGYGGVLALVPAALRASFPAEDLGVVYGLLYQLLAVSFTLFNRAAVPAPGCLGPACFAGWFRAAGLLNAGCLVWSARRCAAASRPRAPSP</sequence>
<evidence type="ECO:0000313" key="2">
    <source>
        <dbReference type="EMBL" id="CAK0842932.1"/>
    </source>
</evidence>
<accession>A0ABN9TBB5</accession>
<feature type="transmembrane region" description="Helical" evidence="1">
    <location>
        <begin position="284"/>
        <end position="304"/>
    </location>
</feature>
<feature type="transmembrane region" description="Helical" evidence="1">
    <location>
        <begin position="377"/>
        <end position="396"/>
    </location>
</feature>
<proteinExistence type="predicted"/>
<feature type="transmembrane region" description="Helical" evidence="1">
    <location>
        <begin position="251"/>
        <end position="272"/>
    </location>
</feature>
<keyword evidence="1" id="KW-1133">Transmembrane helix</keyword>
<evidence type="ECO:0008006" key="4">
    <source>
        <dbReference type="Google" id="ProtNLM"/>
    </source>
</evidence>
<dbReference type="Proteomes" id="UP001189429">
    <property type="component" value="Unassembled WGS sequence"/>
</dbReference>
<dbReference type="Pfam" id="PF07690">
    <property type="entry name" value="MFS_1"/>
    <property type="match status" value="1"/>
</dbReference>
<dbReference type="Gene3D" id="1.20.1250.20">
    <property type="entry name" value="MFS general substrate transporter like domains"/>
    <property type="match status" value="1"/>
</dbReference>